<protein>
    <submittedName>
        <fullName evidence="5">Uncharacterized protein</fullName>
    </submittedName>
</protein>
<dbReference type="PANTHER" id="PTHR11017:SF259">
    <property type="entry name" value="ADP-RIBOSYL CYCLASE_CYCLIC ADP-RIBOSE HYDROLASE"/>
    <property type="match status" value="1"/>
</dbReference>
<evidence type="ECO:0000256" key="2">
    <source>
        <dbReference type="ARBA" id="ARBA00022737"/>
    </source>
</evidence>
<evidence type="ECO:0000259" key="4">
    <source>
        <dbReference type="Pfam" id="PF23282"/>
    </source>
</evidence>
<dbReference type="InterPro" id="IPR027417">
    <property type="entry name" value="P-loop_NTPase"/>
</dbReference>
<dbReference type="InterPro" id="IPR032675">
    <property type="entry name" value="LRR_dom_sf"/>
</dbReference>
<evidence type="ECO:0000259" key="3">
    <source>
        <dbReference type="Pfam" id="PF00931"/>
    </source>
</evidence>
<dbReference type="Gene3D" id="1.10.8.430">
    <property type="entry name" value="Helical domain of apoptotic protease-activating factors"/>
    <property type="match status" value="1"/>
</dbReference>
<dbReference type="Pfam" id="PF07725">
    <property type="entry name" value="LRR_3"/>
    <property type="match status" value="1"/>
</dbReference>
<dbReference type="Pfam" id="PF00931">
    <property type="entry name" value="NB-ARC"/>
    <property type="match status" value="1"/>
</dbReference>
<dbReference type="InterPro" id="IPR011713">
    <property type="entry name" value="Leu-rich_rpt_3"/>
</dbReference>
<dbReference type="SUPFAM" id="SSF52058">
    <property type="entry name" value="L domain-like"/>
    <property type="match status" value="1"/>
</dbReference>
<evidence type="ECO:0000256" key="1">
    <source>
        <dbReference type="ARBA" id="ARBA00022614"/>
    </source>
</evidence>
<evidence type="ECO:0000313" key="6">
    <source>
        <dbReference type="Proteomes" id="UP001372338"/>
    </source>
</evidence>
<name>A0AAN9E8A4_CROPI</name>
<dbReference type="PRINTS" id="PR00364">
    <property type="entry name" value="DISEASERSIST"/>
</dbReference>
<dbReference type="GO" id="GO:0006952">
    <property type="term" value="P:defense response"/>
    <property type="evidence" value="ECO:0007669"/>
    <property type="project" value="InterPro"/>
</dbReference>
<dbReference type="Proteomes" id="UP001372338">
    <property type="component" value="Unassembled WGS sequence"/>
</dbReference>
<dbReference type="SUPFAM" id="SSF52540">
    <property type="entry name" value="P-loop containing nucleoside triphosphate hydrolases"/>
    <property type="match status" value="1"/>
</dbReference>
<dbReference type="InterPro" id="IPR001611">
    <property type="entry name" value="Leu-rich_rpt"/>
</dbReference>
<keyword evidence="6" id="KW-1185">Reference proteome</keyword>
<reference evidence="5 6" key="1">
    <citation type="submission" date="2024-01" db="EMBL/GenBank/DDBJ databases">
        <title>The genomes of 5 underutilized Papilionoideae crops provide insights into root nodulation and disease resistanc.</title>
        <authorList>
            <person name="Yuan L."/>
        </authorList>
    </citation>
    <scope>NUCLEOTIDE SEQUENCE [LARGE SCALE GENOMIC DNA]</scope>
    <source>
        <strain evidence="5">ZHUSHIDOU_FW_LH</strain>
        <tissue evidence="5">Leaf</tissue>
    </source>
</reference>
<dbReference type="Gene3D" id="3.80.10.10">
    <property type="entry name" value="Ribonuclease Inhibitor"/>
    <property type="match status" value="2"/>
</dbReference>
<accession>A0AAN9E8A4</accession>
<dbReference type="Gene3D" id="3.40.50.300">
    <property type="entry name" value="P-loop containing nucleotide triphosphate hydrolases"/>
    <property type="match status" value="1"/>
</dbReference>
<dbReference type="InterPro" id="IPR036390">
    <property type="entry name" value="WH_DNA-bd_sf"/>
</dbReference>
<gene>
    <name evidence="5" type="ORF">RIF29_41953</name>
</gene>
<comment type="caution">
    <text evidence="5">The sequence shown here is derived from an EMBL/GenBank/DDBJ whole genome shotgun (WGS) entry which is preliminary data.</text>
</comment>
<dbReference type="EMBL" id="JAYWIO010000008">
    <property type="protein sequence ID" value="KAK7247077.1"/>
    <property type="molecule type" value="Genomic_DNA"/>
</dbReference>
<dbReference type="Pfam" id="PF23282">
    <property type="entry name" value="WHD_ROQ1"/>
    <property type="match status" value="1"/>
</dbReference>
<dbReference type="InterPro" id="IPR044974">
    <property type="entry name" value="Disease_R_plants"/>
</dbReference>
<evidence type="ECO:0000313" key="5">
    <source>
        <dbReference type="EMBL" id="KAK7247077.1"/>
    </source>
</evidence>
<dbReference type="InterPro" id="IPR058192">
    <property type="entry name" value="WHD_ROQ1-like"/>
</dbReference>
<dbReference type="SUPFAM" id="SSF46785">
    <property type="entry name" value="Winged helix' DNA-binding domain"/>
    <property type="match status" value="1"/>
</dbReference>
<proteinExistence type="predicted"/>
<feature type="domain" description="NB-ARC" evidence="3">
    <location>
        <begin position="56"/>
        <end position="221"/>
    </location>
</feature>
<keyword evidence="1" id="KW-0433">Leucine-rich repeat</keyword>
<dbReference type="Pfam" id="PF13855">
    <property type="entry name" value="LRR_8"/>
    <property type="match status" value="1"/>
</dbReference>
<organism evidence="5 6">
    <name type="scientific">Crotalaria pallida</name>
    <name type="common">Smooth rattlebox</name>
    <name type="synonym">Crotalaria striata</name>
    <dbReference type="NCBI Taxonomy" id="3830"/>
    <lineage>
        <taxon>Eukaryota</taxon>
        <taxon>Viridiplantae</taxon>
        <taxon>Streptophyta</taxon>
        <taxon>Embryophyta</taxon>
        <taxon>Tracheophyta</taxon>
        <taxon>Spermatophyta</taxon>
        <taxon>Magnoliopsida</taxon>
        <taxon>eudicotyledons</taxon>
        <taxon>Gunneridae</taxon>
        <taxon>Pentapetalae</taxon>
        <taxon>rosids</taxon>
        <taxon>fabids</taxon>
        <taxon>Fabales</taxon>
        <taxon>Fabaceae</taxon>
        <taxon>Papilionoideae</taxon>
        <taxon>50 kb inversion clade</taxon>
        <taxon>genistoids sensu lato</taxon>
        <taxon>core genistoids</taxon>
        <taxon>Crotalarieae</taxon>
        <taxon>Crotalaria</taxon>
    </lineage>
</organism>
<feature type="domain" description="Disease resistance protein Roq1-like winged-helix" evidence="4">
    <location>
        <begin position="289"/>
        <end position="360"/>
    </location>
</feature>
<keyword evidence="2" id="KW-0677">Repeat</keyword>
<dbReference type="InterPro" id="IPR002182">
    <property type="entry name" value="NB-ARC"/>
</dbReference>
<sequence>MVQRWREALTLVASLAGFDLHNKPQHAEIEKIIKKAISILGFKFSSLSNDLVGMHTRVEELQKLLVLDSDDDVRVVGICGMGGIGKTTLVKELYERINHQYDARCFIDDVSGIYAIDAQKQLLRQTLNETNMEIWNISHATSLIRTRLRPIRSLIVLDNVDRTEQLEKLALCREYLCSGSRVIIISRDKHILKEYGVDDVYKVQPLERDNALKLFSRKAFKCDIVMREFEELTNEALGYAGGLPLAIKILGSFLHGRDMAEWKSALARLKDNPKKEILDVLRISFEGLEELDKKIFLDIAYFLNHHGEVFVKRFLDACGYNPEIGLRGLYDKSLIEDTHPGCIVMHHMLVELGYKVVEEKAPNEPGKWSRLGSFKDFQNVMLENKTNKTLEAIKYTNLMDRGSRMIILRAEALSKMSRLRWLKLWGAVEFSGSLNYLSNELRYLYWQNYPFTYIPSSFEPNNLVELYMPSSSIKQLWEGPKTFPYLRVIFLSYSKNLSKTPDFSGMPNLEELYLEGCTKLAKIHASIGLSRKLIRLNLKNCTSLKNLPESIFDLSSLKVLNLHGCSKLFNNQLLRKGQLSEHLMKLGISETTIQCESTSSDHKKLKLPFHCFNSIRYKDSGGLLLLPSLPSFPCLRDLDLGFCGILKIPDAIGCLHHLESLNLEGNNFVTLPSSIKELHRLRQLNLQYCKELKYLFEDPPSNVLPVRREFVCGDYEPGLSLFNCPKLVEMESWSSMALSWMLQVIKVHQESSLSCPYYFDIVVTGNQIPRWFINQCEGDSIRIDPYLNDSSWVGSVFCVRFVAHKQHYPINVTCLKCPFGISCLFEGALSTQLDISVVVMRDLITYELDHLYLQYFPKNSYFGSALAKVSFDAERVFSD</sequence>
<dbReference type="InterPro" id="IPR042197">
    <property type="entry name" value="Apaf_helical"/>
</dbReference>
<dbReference type="GO" id="GO:0043531">
    <property type="term" value="F:ADP binding"/>
    <property type="evidence" value="ECO:0007669"/>
    <property type="project" value="InterPro"/>
</dbReference>
<dbReference type="AlphaFoldDB" id="A0AAN9E8A4"/>
<dbReference type="PANTHER" id="PTHR11017">
    <property type="entry name" value="LEUCINE-RICH REPEAT-CONTAINING PROTEIN"/>
    <property type="match status" value="1"/>
</dbReference>